<evidence type="ECO:0000313" key="6">
    <source>
        <dbReference type="EMBL" id="EEG32216.1"/>
    </source>
</evidence>
<evidence type="ECO:0000256" key="1">
    <source>
        <dbReference type="ARBA" id="ARBA00022723"/>
    </source>
</evidence>
<evidence type="ECO:0000256" key="3">
    <source>
        <dbReference type="ARBA" id="ARBA00023211"/>
    </source>
</evidence>
<evidence type="ECO:0008006" key="8">
    <source>
        <dbReference type="Google" id="ProtNLM"/>
    </source>
</evidence>
<dbReference type="InterPro" id="IPR009015">
    <property type="entry name" value="Fucose_isomerase_N/cen_sf"/>
</dbReference>
<dbReference type="eggNOG" id="COG2407">
    <property type="taxonomic scope" value="Bacteria"/>
</dbReference>
<sequence>MAAPSKIKGIKKARIGFYSAGLCTYWNQFEGLYDRLMGYNRFMEEKLSEFGEVFNFGMVDTEVKGREAGEYFNANNVDIVFSHAATYYTSACLLPIHQINKAPVIILNLQPTPEMNYAKVGTGDWLAYCVGCSIPEIANAFNRAQIPYRAVNGLLGLSKTPDIAVSDEVTCDRPEAIKAWKEIEEWCMAASVKRTLQHARFGFLGGYYSGMLDMYSDFTMLQAQTGIDVEVLEMCDLEKYLREVSPEDVQKKMQAVEDFFTISGDSPSDPIAKAPTKEQLEWSCKVAAAQEKMVIDRDLDSLSYYYHGQDGGYYEQIQSGFIVGHSLLTAAGVPCAGEGDIKTALAMKICDILGTGGSFCEIIAADFNRNTMILGHDGPFHFAISNGKPILRGMGVYHGKKGSGVSVEAKVLSGDVTTLGVTQTGEGRLKFVVSEGESTNDPILMNGNTSTHIRFPLNPAEYMDKWFVEAPTHHCALSVGHNEKLFRKVSELMGIQMATV</sequence>
<evidence type="ECO:0000313" key="7">
    <source>
        <dbReference type="Proteomes" id="UP000003340"/>
    </source>
</evidence>
<keyword evidence="5" id="KW-0119">Carbohydrate metabolism</keyword>
<dbReference type="GO" id="GO:0046872">
    <property type="term" value="F:metal ion binding"/>
    <property type="evidence" value="ECO:0007669"/>
    <property type="project" value="UniProtKB-KW"/>
</dbReference>
<reference evidence="6 7" key="2">
    <citation type="submission" date="2009-02" db="EMBL/GenBank/DDBJ databases">
        <title>Draft genome sequence of Clostridium methylpentosum (DSM 5476).</title>
        <authorList>
            <person name="Sudarsanam P."/>
            <person name="Ley R."/>
            <person name="Guruge J."/>
            <person name="Turnbaugh P.J."/>
            <person name="Mahowald M."/>
            <person name="Liep D."/>
            <person name="Gordon J."/>
        </authorList>
    </citation>
    <scope>NUCLEOTIDE SEQUENCE [LARGE SCALE GENOMIC DNA]</scope>
    <source>
        <strain evidence="6 7">DSM 5476</strain>
    </source>
</reference>
<proteinExistence type="predicted"/>
<dbReference type="InterPro" id="IPR003762">
    <property type="entry name" value="Lara_isomerase"/>
</dbReference>
<reference evidence="6 7" key="1">
    <citation type="submission" date="2009-01" db="EMBL/GenBank/DDBJ databases">
        <authorList>
            <person name="Fulton L."/>
            <person name="Clifton S."/>
            <person name="Fulton B."/>
            <person name="Xu J."/>
            <person name="Minx P."/>
            <person name="Pepin K.H."/>
            <person name="Johnson M."/>
            <person name="Bhonagiri V."/>
            <person name="Nash W.E."/>
            <person name="Mardis E.R."/>
            <person name="Wilson R.K."/>
        </authorList>
    </citation>
    <scope>NUCLEOTIDE SEQUENCE [LARGE SCALE GENOMIC DNA]</scope>
    <source>
        <strain evidence="6 7">DSM 5476</strain>
    </source>
</reference>
<dbReference type="GO" id="GO:0008733">
    <property type="term" value="F:L-arabinose isomerase activity"/>
    <property type="evidence" value="ECO:0007669"/>
    <property type="project" value="InterPro"/>
</dbReference>
<dbReference type="STRING" id="537013.CLOSTMETH_00152"/>
<dbReference type="Proteomes" id="UP000003340">
    <property type="component" value="Unassembled WGS sequence"/>
</dbReference>
<keyword evidence="4" id="KW-0413">Isomerase</keyword>
<dbReference type="SUPFAM" id="SSF53743">
    <property type="entry name" value="FucI/AraA N-terminal and middle domains"/>
    <property type="match status" value="1"/>
</dbReference>
<dbReference type="PANTHER" id="PTHR38464">
    <property type="entry name" value="L-ARABINOSE ISOMERASE"/>
    <property type="match status" value="1"/>
</dbReference>
<organism evidence="6 7">
    <name type="scientific">[Clostridium] methylpentosum DSM 5476</name>
    <dbReference type="NCBI Taxonomy" id="537013"/>
    <lineage>
        <taxon>Bacteria</taxon>
        <taxon>Bacillati</taxon>
        <taxon>Bacillota</taxon>
        <taxon>Clostridia</taxon>
        <taxon>Eubacteriales</taxon>
        <taxon>Oscillospiraceae</taxon>
        <taxon>Oscillospiraceae incertae sedis</taxon>
    </lineage>
</organism>
<dbReference type="SUPFAM" id="SSF50443">
    <property type="entry name" value="FucI/AraA C-terminal domain-like"/>
    <property type="match status" value="1"/>
</dbReference>
<evidence type="ECO:0000256" key="4">
    <source>
        <dbReference type="ARBA" id="ARBA00023235"/>
    </source>
</evidence>
<protein>
    <recommendedName>
        <fullName evidence="8">L-arabinose isomerase</fullName>
    </recommendedName>
</protein>
<dbReference type="EMBL" id="ACEC01000007">
    <property type="protein sequence ID" value="EEG32216.1"/>
    <property type="molecule type" value="Genomic_DNA"/>
</dbReference>
<dbReference type="GO" id="GO:0019569">
    <property type="term" value="P:L-arabinose catabolic process to D-xylulose 5-phosphate"/>
    <property type="evidence" value="ECO:0007669"/>
    <property type="project" value="TreeGrafter"/>
</dbReference>
<dbReference type="AlphaFoldDB" id="C0E8K7"/>
<keyword evidence="1" id="KW-0479">Metal-binding</keyword>
<gene>
    <name evidence="6" type="ORF">CLOSTMETH_00152</name>
</gene>
<keyword evidence="7" id="KW-1185">Reference proteome</keyword>
<dbReference type="CDD" id="cd00578">
    <property type="entry name" value="L-fuc_L-ara-isomerases"/>
    <property type="match status" value="1"/>
</dbReference>
<dbReference type="HOGENOM" id="CLU_045786_1_0_9"/>
<evidence type="ECO:0000256" key="2">
    <source>
        <dbReference type="ARBA" id="ARBA00022935"/>
    </source>
</evidence>
<evidence type="ECO:0000256" key="5">
    <source>
        <dbReference type="ARBA" id="ARBA00023277"/>
    </source>
</evidence>
<dbReference type="PANTHER" id="PTHR38464:SF1">
    <property type="entry name" value="L-ARABINOSE ISOMERASE"/>
    <property type="match status" value="1"/>
</dbReference>
<keyword evidence="3" id="KW-0464">Manganese</keyword>
<comment type="caution">
    <text evidence="6">The sequence shown here is derived from an EMBL/GenBank/DDBJ whole genome shotgun (WGS) entry which is preliminary data.</text>
</comment>
<accession>C0E8K7</accession>
<dbReference type="InterPro" id="IPR004216">
    <property type="entry name" value="Fuc/Ara_isomerase_C"/>
</dbReference>
<keyword evidence="2" id="KW-0054">Arabinose catabolism</keyword>
<name>C0E8K7_9FIRM</name>
<dbReference type="GO" id="GO:0005829">
    <property type="term" value="C:cytosol"/>
    <property type="evidence" value="ECO:0007669"/>
    <property type="project" value="TreeGrafter"/>
</dbReference>